<dbReference type="STRING" id="7070.D6X0H6"/>
<feature type="domain" description="WW" evidence="3">
    <location>
        <begin position="32"/>
        <end position="65"/>
    </location>
</feature>
<evidence type="ECO:0000259" key="3">
    <source>
        <dbReference type="PROSITE" id="PS50020"/>
    </source>
</evidence>
<evidence type="ECO:0000313" key="5">
    <source>
        <dbReference type="Proteomes" id="UP000007266"/>
    </source>
</evidence>
<dbReference type="PANTHER" id="PTHR13173">
    <property type="entry name" value="WW DOMAIN BINDING PROTEIN 4"/>
    <property type="match status" value="1"/>
</dbReference>
<dbReference type="Proteomes" id="UP000007266">
    <property type="component" value="Linkage group 9"/>
</dbReference>
<accession>D6X0H6</accession>
<keyword evidence="5" id="KW-1185">Reference proteome</keyword>
<dbReference type="SUPFAM" id="SSF51045">
    <property type="entry name" value="WW domain"/>
    <property type="match status" value="1"/>
</dbReference>
<dbReference type="InterPro" id="IPR036020">
    <property type="entry name" value="WW_dom_sf"/>
</dbReference>
<evidence type="ECO:0000256" key="2">
    <source>
        <dbReference type="SAM" id="MobiDB-lite"/>
    </source>
</evidence>
<dbReference type="InParanoid" id="D6X0H6"/>
<dbReference type="InterPro" id="IPR001202">
    <property type="entry name" value="WW_dom"/>
</dbReference>
<dbReference type="GO" id="GO:0000398">
    <property type="term" value="P:mRNA splicing, via spliceosome"/>
    <property type="evidence" value="ECO:0007669"/>
    <property type="project" value="InterPro"/>
</dbReference>
<sequence length="221" mass="25511">MEVAAMEAYKKDMETGGDLSSSLMKGKINSGAKITKLWNEARTRDGKTYYYNIMTKETVWQPPREGYLTIQEQRAQAEAEAQNQLKAVEKFKRQEALMTMQQVKEEEMENEARKNREKLKERRVVDDLPATTCGPLLEPGKTDPYGKWQTIQERPVVDLQLPVQDYYYEEPVVQYEPEAPVKEFKEKTVESLGGESSETGFKKRKFGGAAKRNVRQRLDDD</sequence>
<feature type="region of interest" description="Disordered" evidence="2">
    <location>
        <begin position="186"/>
        <end position="221"/>
    </location>
</feature>
<name>D6X0H6_TRICA</name>
<reference evidence="4 5" key="2">
    <citation type="journal article" date="2010" name="Nucleic Acids Res.">
        <title>BeetleBase in 2010: revisions to provide comprehensive genomic information for Tribolium castaneum.</title>
        <authorList>
            <person name="Kim H.S."/>
            <person name="Murphy T."/>
            <person name="Xia J."/>
            <person name="Caragea D."/>
            <person name="Park Y."/>
            <person name="Beeman R.W."/>
            <person name="Lorenzen M.D."/>
            <person name="Butcher S."/>
            <person name="Manak J.R."/>
            <person name="Brown S.J."/>
        </authorList>
    </citation>
    <scope>GENOME REANNOTATION</scope>
    <source>
        <strain evidence="4 5">Georgia GA2</strain>
    </source>
</reference>
<keyword evidence="1" id="KW-0175">Coiled coil</keyword>
<protein>
    <recommendedName>
        <fullName evidence="3">WW domain-containing protein</fullName>
    </recommendedName>
</protein>
<organism evidence="4 5">
    <name type="scientific">Tribolium castaneum</name>
    <name type="common">Red flour beetle</name>
    <dbReference type="NCBI Taxonomy" id="7070"/>
    <lineage>
        <taxon>Eukaryota</taxon>
        <taxon>Metazoa</taxon>
        <taxon>Ecdysozoa</taxon>
        <taxon>Arthropoda</taxon>
        <taxon>Hexapoda</taxon>
        <taxon>Insecta</taxon>
        <taxon>Pterygota</taxon>
        <taxon>Neoptera</taxon>
        <taxon>Endopterygota</taxon>
        <taxon>Coleoptera</taxon>
        <taxon>Polyphaga</taxon>
        <taxon>Cucujiformia</taxon>
        <taxon>Tenebrionidae</taxon>
        <taxon>Tenebrionidae incertae sedis</taxon>
        <taxon>Tribolium</taxon>
    </lineage>
</organism>
<reference evidence="4 5" key="1">
    <citation type="journal article" date="2008" name="Nature">
        <title>The genome of the model beetle and pest Tribolium castaneum.</title>
        <authorList>
            <consortium name="Tribolium Genome Sequencing Consortium"/>
            <person name="Richards S."/>
            <person name="Gibbs R.A."/>
            <person name="Weinstock G.M."/>
            <person name="Brown S.J."/>
            <person name="Denell R."/>
            <person name="Beeman R.W."/>
            <person name="Gibbs R."/>
            <person name="Beeman R.W."/>
            <person name="Brown S.J."/>
            <person name="Bucher G."/>
            <person name="Friedrich M."/>
            <person name="Grimmelikhuijzen C.J."/>
            <person name="Klingler M."/>
            <person name="Lorenzen M."/>
            <person name="Richards S."/>
            <person name="Roth S."/>
            <person name="Schroder R."/>
            <person name="Tautz D."/>
            <person name="Zdobnov E.M."/>
            <person name="Muzny D."/>
            <person name="Gibbs R.A."/>
            <person name="Weinstock G.M."/>
            <person name="Attaway T."/>
            <person name="Bell S."/>
            <person name="Buhay C.J."/>
            <person name="Chandrabose M.N."/>
            <person name="Chavez D."/>
            <person name="Clerk-Blankenburg K.P."/>
            <person name="Cree A."/>
            <person name="Dao M."/>
            <person name="Davis C."/>
            <person name="Chacko J."/>
            <person name="Dinh H."/>
            <person name="Dugan-Rocha S."/>
            <person name="Fowler G."/>
            <person name="Garner T.T."/>
            <person name="Garnes J."/>
            <person name="Gnirke A."/>
            <person name="Hawes A."/>
            <person name="Hernandez J."/>
            <person name="Hines S."/>
            <person name="Holder M."/>
            <person name="Hume J."/>
            <person name="Jhangiani S.N."/>
            <person name="Joshi V."/>
            <person name="Khan Z.M."/>
            <person name="Jackson L."/>
            <person name="Kovar C."/>
            <person name="Kowis A."/>
            <person name="Lee S."/>
            <person name="Lewis L.R."/>
            <person name="Margolis J."/>
            <person name="Morgan M."/>
            <person name="Nazareth L.V."/>
            <person name="Nguyen N."/>
            <person name="Okwuonu G."/>
            <person name="Parker D."/>
            <person name="Richards S."/>
            <person name="Ruiz S.J."/>
            <person name="Santibanez J."/>
            <person name="Savard J."/>
            <person name="Scherer S.E."/>
            <person name="Schneider B."/>
            <person name="Sodergren E."/>
            <person name="Tautz D."/>
            <person name="Vattahil S."/>
            <person name="Villasana D."/>
            <person name="White C.S."/>
            <person name="Wright R."/>
            <person name="Park Y."/>
            <person name="Beeman R.W."/>
            <person name="Lord J."/>
            <person name="Oppert B."/>
            <person name="Lorenzen M."/>
            <person name="Brown S."/>
            <person name="Wang L."/>
            <person name="Savard J."/>
            <person name="Tautz D."/>
            <person name="Richards S."/>
            <person name="Weinstock G."/>
            <person name="Gibbs R.A."/>
            <person name="Liu Y."/>
            <person name="Worley K."/>
            <person name="Weinstock G."/>
            <person name="Elsik C.G."/>
            <person name="Reese J.T."/>
            <person name="Elhaik E."/>
            <person name="Landan G."/>
            <person name="Graur D."/>
            <person name="Arensburger P."/>
            <person name="Atkinson P."/>
            <person name="Beeman R.W."/>
            <person name="Beidler J."/>
            <person name="Brown S.J."/>
            <person name="Demuth J.P."/>
            <person name="Drury D.W."/>
            <person name="Du Y.Z."/>
            <person name="Fujiwara H."/>
            <person name="Lorenzen M."/>
            <person name="Maselli V."/>
            <person name="Osanai M."/>
            <person name="Park Y."/>
            <person name="Robertson H.M."/>
            <person name="Tu Z."/>
            <person name="Wang J.J."/>
            <person name="Wang S."/>
            <person name="Richards S."/>
            <person name="Song H."/>
            <person name="Zhang L."/>
            <person name="Sodergren E."/>
            <person name="Werner D."/>
            <person name="Stanke M."/>
            <person name="Morgenstern B."/>
            <person name="Solovyev V."/>
            <person name="Kosarev P."/>
            <person name="Brown G."/>
            <person name="Chen H.C."/>
            <person name="Ermolaeva O."/>
            <person name="Hlavina W."/>
            <person name="Kapustin Y."/>
            <person name="Kiryutin B."/>
            <person name="Kitts P."/>
            <person name="Maglott D."/>
            <person name="Pruitt K."/>
            <person name="Sapojnikov V."/>
            <person name="Souvorov A."/>
            <person name="Mackey A.J."/>
            <person name="Waterhouse R.M."/>
            <person name="Wyder S."/>
            <person name="Zdobnov E.M."/>
            <person name="Zdobnov E.M."/>
            <person name="Wyder S."/>
            <person name="Kriventseva E.V."/>
            <person name="Kadowaki T."/>
            <person name="Bork P."/>
            <person name="Aranda M."/>
            <person name="Bao R."/>
            <person name="Beermann A."/>
            <person name="Berns N."/>
            <person name="Bolognesi R."/>
            <person name="Bonneton F."/>
            <person name="Bopp D."/>
            <person name="Brown S.J."/>
            <person name="Bucher G."/>
            <person name="Butts T."/>
            <person name="Chaumot A."/>
            <person name="Denell R.E."/>
            <person name="Ferrier D.E."/>
            <person name="Friedrich M."/>
            <person name="Gordon C.M."/>
            <person name="Jindra M."/>
            <person name="Klingler M."/>
            <person name="Lan Q."/>
            <person name="Lattorff H.M."/>
            <person name="Laudet V."/>
            <person name="von Levetsow C."/>
            <person name="Liu Z."/>
            <person name="Lutz R."/>
            <person name="Lynch J.A."/>
            <person name="da Fonseca R.N."/>
            <person name="Posnien N."/>
            <person name="Reuter R."/>
            <person name="Roth S."/>
            <person name="Savard J."/>
            <person name="Schinko J.B."/>
            <person name="Schmitt C."/>
            <person name="Schoppmeier M."/>
            <person name="Schroder R."/>
            <person name="Shippy T.D."/>
            <person name="Simonnet F."/>
            <person name="Marques-Souza H."/>
            <person name="Tautz D."/>
            <person name="Tomoyasu Y."/>
            <person name="Trauner J."/>
            <person name="Van der Zee M."/>
            <person name="Vervoort M."/>
            <person name="Wittkopp N."/>
            <person name="Wimmer E.A."/>
            <person name="Yang X."/>
            <person name="Jones A.K."/>
            <person name="Sattelle D.B."/>
            <person name="Ebert P.R."/>
            <person name="Nelson D."/>
            <person name="Scott J.G."/>
            <person name="Beeman R.W."/>
            <person name="Muthukrishnan S."/>
            <person name="Kramer K.J."/>
            <person name="Arakane Y."/>
            <person name="Beeman R.W."/>
            <person name="Zhu Q."/>
            <person name="Hogenkamp D."/>
            <person name="Dixit R."/>
            <person name="Oppert B."/>
            <person name="Jiang H."/>
            <person name="Zou Z."/>
            <person name="Marshall J."/>
            <person name="Elpidina E."/>
            <person name="Vinokurov K."/>
            <person name="Oppert C."/>
            <person name="Zou Z."/>
            <person name="Evans J."/>
            <person name="Lu Z."/>
            <person name="Zhao P."/>
            <person name="Sumathipala N."/>
            <person name="Altincicek B."/>
            <person name="Vilcinskas A."/>
            <person name="Williams M."/>
            <person name="Hultmark D."/>
            <person name="Hetru C."/>
            <person name="Jiang H."/>
            <person name="Grimmelikhuijzen C.J."/>
            <person name="Hauser F."/>
            <person name="Cazzamali G."/>
            <person name="Williamson M."/>
            <person name="Park Y."/>
            <person name="Li B."/>
            <person name="Tanaka Y."/>
            <person name="Predel R."/>
            <person name="Neupert S."/>
            <person name="Schachtner J."/>
            <person name="Verleyen P."/>
            <person name="Raible F."/>
            <person name="Bork P."/>
            <person name="Friedrich M."/>
            <person name="Walden K.K."/>
            <person name="Robertson H.M."/>
            <person name="Angeli S."/>
            <person name="Foret S."/>
            <person name="Bucher G."/>
            <person name="Schuetz S."/>
            <person name="Maleszka R."/>
            <person name="Wimmer E.A."/>
            <person name="Beeman R.W."/>
            <person name="Lorenzen M."/>
            <person name="Tomoyasu Y."/>
            <person name="Miller S.C."/>
            <person name="Grossmann D."/>
            <person name="Bucher G."/>
        </authorList>
    </citation>
    <scope>NUCLEOTIDE SEQUENCE [LARGE SCALE GENOMIC DNA]</scope>
    <source>
        <strain evidence="4 5">Georgia GA2</strain>
    </source>
</reference>
<evidence type="ECO:0000256" key="1">
    <source>
        <dbReference type="SAM" id="Coils"/>
    </source>
</evidence>
<dbReference type="Gene3D" id="2.20.70.10">
    <property type="match status" value="1"/>
</dbReference>
<proteinExistence type="predicted"/>
<evidence type="ECO:0000313" key="4">
    <source>
        <dbReference type="EMBL" id="EFA09571.1"/>
    </source>
</evidence>
<dbReference type="HOGENOM" id="CLU_050927_0_0_1"/>
<dbReference type="PANTHER" id="PTHR13173:SF10">
    <property type="entry name" value="WW DOMAIN-BINDING PROTEIN 4"/>
    <property type="match status" value="1"/>
</dbReference>
<dbReference type="PhylomeDB" id="D6X0H6"/>
<dbReference type="AlphaFoldDB" id="D6X0H6"/>
<dbReference type="eggNOG" id="KOG0150">
    <property type="taxonomic scope" value="Eukaryota"/>
</dbReference>
<dbReference type="FunCoup" id="D6X0H6">
    <property type="interactions" value="735"/>
</dbReference>
<dbReference type="CDD" id="cd00201">
    <property type="entry name" value="WW"/>
    <property type="match status" value="1"/>
</dbReference>
<feature type="coiled-coil region" evidence="1">
    <location>
        <begin position="74"/>
        <end position="122"/>
    </location>
</feature>
<gene>
    <name evidence="4" type="primary">AUGUSTUS-3.0.2_11685</name>
    <name evidence="4" type="ORF">TcasGA2_TC011685</name>
</gene>
<dbReference type="SMART" id="SM00456">
    <property type="entry name" value="WW"/>
    <property type="match status" value="1"/>
</dbReference>
<dbReference type="InterPro" id="IPR040023">
    <property type="entry name" value="WBP4"/>
</dbReference>
<dbReference type="Pfam" id="PF00397">
    <property type="entry name" value="WW"/>
    <property type="match status" value="1"/>
</dbReference>
<dbReference type="EMBL" id="KQ971372">
    <property type="protein sequence ID" value="EFA09571.1"/>
    <property type="molecule type" value="Genomic_DNA"/>
</dbReference>
<dbReference type="PROSITE" id="PS50020">
    <property type="entry name" value="WW_DOMAIN_2"/>
    <property type="match status" value="1"/>
</dbReference>